<name>A0A8S5QQW5_9CAUD</name>
<protein>
    <recommendedName>
        <fullName evidence="2">Phage tail protein</fullName>
    </recommendedName>
</protein>
<accession>A0A8S5QQW5</accession>
<evidence type="ECO:0008006" key="2">
    <source>
        <dbReference type="Google" id="ProtNLM"/>
    </source>
</evidence>
<reference evidence="1" key="1">
    <citation type="journal article" date="2021" name="Proc. Natl. Acad. Sci. U.S.A.">
        <title>A Catalog of Tens of Thousands of Viruses from Human Metagenomes Reveals Hidden Associations with Chronic Diseases.</title>
        <authorList>
            <person name="Tisza M.J."/>
            <person name="Buck C.B."/>
        </authorList>
    </citation>
    <scope>NUCLEOTIDE SEQUENCE</scope>
    <source>
        <strain evidence="1">CtkvU4</strain>
    </source>
</reference>
<organism evidence="1">
    <name type="scientific">Caudovirales sp. ctkvU4</name>
    <dbReference type="NCBI Taxonomy" id="2826783"/>
    <lineage>
        <taxon>Viruses</taxon>
        <taxon>Duplodnaviria</taxon>
        <taxon>Heunggongvirae</taxon>
        <taxon>Uroviricota</taxon>
        <taxon>Caudoviricetes</taxon>
    </lineage>
</organism>
<sequence length="148" mass="16640">MARIGSMGGIRFTVSSFKTLTLDEFSREGAPRLATHELIGNKAVTEFLAPGVDTISFKIRLRAENGINPYKELQKLRKMKEEGQVFPVFIGYHPLSQHKWMIKSMGEAVPFWTMHGAMQSITVDISLQEYVVRFQGALEQEGVVLHGT</sequence>
<dbReference type="InterPro" id="IPR009734">
    <property type="entry name" value="Myoviridae_GpU"/>
</dbReference>
<evidence type="ECO:0000313" key="1">
    <source>
        <dbReference type="EMBL" id="DAE21209.1"/>
    </source>
</evidence>
<dbReference type="EMBL" id="BK015710">
    <property type="protein sequence ID" value="DAE21209.1"/>
    <property type="molecule type" value="Genomic_DNA"/>
</dbReference>
<proteinExistence type="predicted"/>
<dbReference type="Pfam" id="PF06995">
    <property type="entry name" value="Phage_P2_GpU"/>
    <property type="match status" value="1"/>
</dbReference>